<dbReference type="OrthoDB" id="365605at2759"/>
<feature type="non-terminal residue" evidence="1">
    <location>
        <position position="1"/>
    </location>
</feature>
<protein>
    <submittedName>
        <fullName evidence="1">Uncharacterized protein</fullName>
    </submittedName>
</protein>
<dbReference type="Proteomes" id="UP000053105">
    <property type="component" value="Unassembled WGS sequence"/>
</dbReference>
<accession>A0A0N0U339</accession>
<proteinExistence type="predicted"/>
<gene>
    <name evidence="1" type="ORF">WN51_08041</name>
</gene>
<organism evidence="1 2">
    <name type="scientific">Melipona quadrifasciata</name>
    <dbReference type="NCBI Taxonomy" id="166423"/>
    <lineage>
        <taxon>Eukaryota</taxon>
        <taxon>Metazoa</taxon>
        <taxon>Ecdysozoa</taxon>
        <taxon>Arthropoda</taxon>
        <taxon>Hexapoda</taxon>
        <taxon>Insecta</taxon>
        <taxon>Pterygota</taxon>
        <taxon>Neoptera</taxon>
        <taxon>Endopterygota</taxon>
        <taxon>Hymenoptera</taxon>
        <taxon>Apocrita</taxon>
        <taxon>Aculeata</taxon>
        <taxon>Apoidea</taxon>
        <taxon>Anthophila</taxon>
        <taxon>Apidae</taxon>
        <taxon>Melipona</taxon>
    </lineage>
</organism>
<dbReference type="EMBL" id="KQ435947">
    <property type="protein sequence ID" value="KOX68152.1"/>
    <property type="molecule type" value="Genomic_DNA"/>
</dbReference>
<name>A0A0N0U339_9HYME</name>
<evidence type="ECO:0000313" key="1">
    <source>
        <dbReference type="EMBL" id="KOX68152.1"/>
    </source>
</evidence>
<keyword evidence="2" id="KW-1185">Reference proteome</keyword>
<evidence type="ECO:0000313" key="2">
    <source>
        <dbReference type="Proteomes" id="UP000053105"/>
    </source>
</evidence>
<reference evidence="1 2" key="1">
    <citation type="submission" date="2015-07" db="EMBL/GenBank/DDBJ databases">
        <title>The genome of Melipona quadrifasciata.</title>
        <authorList>
            <person name="Pan H."/>
            <person name="Kapheim K."/>
        </authorList>
    </citation>
    <scope>NUCLEOTIDE SEQUENCE [LARGE SCALE GENOMIC DNA]</scope>
    <source>
        <strain evidence="1">0111107301</strain>
        <tissue evidence="1">Whole body</tissue>
    </source>
</reference>
<dbReference type="AlphaFoldDB" id="A0A0N0U339"/>
<sequence>ETVFSHYTDVVCIPACVNPNDCCAEAHDSSHLDNLSRDKRYLNVHEYSIRET</sequence>